<protein>
    <submittedName>
        <fullName evidence="2">Uncharacterized protein</fullName>
    </submittedName>
</protein>
<dbReference type="AlphaFoldDB" id="A0A507E4M3"/>
<accession>A0A507E4M3</accession>
<dbReference type="InterPro" id="IPR051114">
    <property type="entry name" value="Mito_RNA_Proc_CCM1"/>
</dbReference>
<dbReference type="GO" id="GO:0005739">
    <property type="term" value="C:mitochondrion"/>
    <property type="evidence" value="ECO:0007669"/>
    <property type="project" value="TreeGrafter"/>
</dbReference>
<sequence length="1130" mass="121207">MRIAGLSIFTTHPAILSLDHVDPDAASIVLFRSGPGAARLDGIVLGVSSVARISSTKHRIAVSHPEPYFFMAIKVESDSGHSINADALDAYLEDLHRRFTLLHNTFHSHVSLSTPSGNLNDLVISLETKLEALFSNLLDSVHLQHFDLLSCFKGPSTFTLPPVLHLKTTSTILHEIQPLFQELFHPTSDSKSYAPPKAKTLLLYSHVYVPLETPFPEQLHPLVSYLTDPSTGLSAGDGGIVGMVKQKGVAVVSSGRGGVPLVKSKSGGGGGDFVPFTGFVVGPEVSSLEESGKGDGWGGAAVVYLNRDGDGFEADDDEDENDEDDQDGIETPSLNRYRILVYQFKEDVTLAMLVRDNGVPRKVSERQVHELGSYLSEKLGSLYRGLTDALAKTMKDRQAAETRFVCSDSLDGGLYKTNMNLGTLKGAVMSESVVCALESVYSDLNSPGQIPVSEMHLKLDSEVWISGKKSSLAGLNSSRQCYTVTDGASDGVASITSSAAAAVIGSSTAKSLQQTLASKDGAPVNALVALRNAVALKQTGSAMRVFARMDKTEREALKASSSDAANLGLLLLQSPSVSRPHLNNNERDNALTPNKLYALASCLSTSVEAQSAYVAALFGAGRSIEAVAAAHSNIKHPITRAVLVKGFARGGMSDVAADMVRSWCKESPETLDFQAAEFAITGLAMVKKTEEAVELFETVKAVDGYTPSEAVYAGIARGYANEGKISMTNKYLNEYTSRTGKKPTVDSYAALIKAYTVLNQPGDADLVYRDLRLAGLPAPSDIYTNLILVHANAGNMQAASRYFHKRSDASANRSANSDPNVIQPRQFKPSKSMHAALISAHAINGELLVAWRKLASAYDLLGGLKNRSIQGTQMPMSIAKHYLDHPTPVDAIAETVAASGFKKRDFGHMSYSGLLVADGLMAFALQSTTEAPTRSKIFSIVKSIVESVQSTSASPLSSPTQWPLPPSPNPSAQSLARGYEVIRVGLMKSADRIVMTVCREEVDIEKAVKLLDAAEETNRVSSNLLLRFLETVHRSLNGEQSKITDKDAFRYVQRATKLLEGSGYTTNASFMDVIVRICKSDGNAPCGIIDYTLLEAVQGWAGAGGVASKIANPALREFMSSNGIKMLVEE</sequence>
<dbReference type="InterPro" id="IPR011990">
    <property type="entry name" value="TPR-like_helical_dom_sf"/>
</dbReference>
<dbReference type="EMBL" id="QEAP01000750">
    <property type="protein sequence ID" value="TPX58050.1"/>
    <property type="molecule type" value="Genomic_DNA"/>
</dbReference>
<reference evidence="2 3" key="1">
    <citation type="journal article" date="2019" name="Sci. Rep.">
        <title>Comparative genomics of chytrid fungi reveal insights into the obligate biotrophic and pathogenic lifestyle of Synchytrium endobioticum.</title>
        <authorList>
            <person name="van de Vossenberg B.T.L.H."/>
            <person name="Warris S."/>
            <person name="Nguyen H.D.T."/>
            <person name="van Gent-Pelzer M.P.E."/>
            <person name="Joly D.L."/>
            <person name="van de Geest H.C."/>
            <person name="Bonants P.J.M."/>
            <person name="Smith D.S."/>
            <person name="Levesque C.A."/>
            <person name="van der Lee T.A.J."/>
        </authorList>
    </citation>
    <scope>NUCLEOTIDE SEQUENCE [LARGE SCALE GENOMIC DNA]</scope>
    <source>
        <strain evidence="2 3">CBS 675.73</strain>
    </source>
</reference>
<dbReference type="PANTHER" id="PTHR47934:SF6">
    <property type="entry name" value="MITOCHONDRIAL GROUP I INTRON SPLICING FACTOR CCM1-RELATED"/>
    <property type="match status" value="1"/>
</dbReference>
<name>A0A507E4M3_9FUNG</name>
<feature type="region of interest" description="Disordered" evidence="1">
    <location>
        <begin position="952"/>
        <end position="971"/>
    </location>
</feature>
<feature type="compositionally biased region" description="Polar residues" evidence="1">
    <location>
        <begin position="952"/>
        <end position="961"/>
    </location>
</feature>
<evidence type="ECO:0000313" key="3">
    <source>
        <dbReference type="Proteomes" id="UP000320333"/>
    </source>
</evidence>
<evidence type="ECO:0000313" key="2">
    <source>
        <dbReference type="EMBL" id="TPX58050.1"/>
    </source>
</evidence>
<dbReference type="STRING" id="246404.A0A507E4M3"/>
<dbReference type="GO" id="GO:0007005">
    <property type="term" value="P:mitochondrion organization"/>
    <property type="evidence" value="ECO:0007669"/>
    <property type="project" value="TreeGrafter"/>
</dbReference>
<feature type="compositionally biased region" description="Acidic residues" evidence="1">
    <location>
        <begin position="311"/>
        <end position="328"/>
    </location>
</feature>
<proteinExistence type="predicted"/>
<dbReference type="GO" id="GO:0003729">
    <property type="term" value="F:mRNA binding"/>
    <property type="evidence" value="ECO:0007669"/>
    <property type="project" value="TreeGrafter"/>
</dbReference>
<dbReference type="PANTHER" id="PTHR47934">
    <property type="entry name" value="PENTATRICOPEPTIDE REPEAT-CONTAINING PROTEIN PET309, MITOCHONDRIAL"/>
    <property type="match status" value="1"/>
</dbReference>
<feature type="region of interest" description="Disordered" evidence="1">
    <location>
        <begin position="309"/>
        <end position="330"/>
    </location>
</feature>
<gene>
    <name evidence="2" type="ORF">CcCBS67573_g09193</name>
</gene>
<keyword evidence="3" id="KW-1185">Reference proteome</keyword>
<dbReference type="Proteomes" id="UP000320333">
    <property type="component" value="Unassembled WGS sequence"/>
</dbReference>
<dbReference type="Gene3D" id="1.25.40.10">
    <property type="entry name" value="Tetratricopeptide repeat domain"/>
    <property type="match status" value="1"/>
</dbReference>
<dbReference type="OrthoDB" id="185373at2759"/>
<evidence type="ECO:0000256" key="1">
    <source>
        <dbReference type="SAM" id="MobiDB-lite"/>
    </source>
</evidence>
<organism evidence="2 3">
    <name type="scientific">Chytriomyces confervae</name>
    <dbReference type="NCBI Taxonomy" id="246404"/>
    <lineage>
        <taxon>Eukaryota</taxon>
        <taxon>Fungi</taxon>
        <taxon>Fungi incertae sedis</taxon>
        <taxon>Chytridiomycota</taxon>
        <taxon>Chytridiomycota incertae sedis</taxon>
        <taxon>Chytridiomycetes</taxon>
        <taxon>Chytridiales</taxon>
        <taxon>Chytriomycetaceae</taxon>
        <taxon>Chytriomyces</taxon>
    </lineage>
</organism>
<comment type="caution">
    <text evidence="2">The sequence shown here is derived from an EMBL/GenBank/DDBJ whole genome shotgun (WGS) entry which is preliminary data.</text>
</comment>
<dbReference type="GO" id="GO:0006396">
    <property type="term" value="P:RNA processing"/>
    <property type="evidence" value="ECO:0007669"/>
    <property type="project" value="TreeGrafter"/>
</dbReference>